<evidence type="ECO:0000256" key="1">
    <source>
        <dbReference type="ARBA" id="ARBA00004604"/>
    </source>
</evidence>
<gene>
    <name evidence="4" type="ORF">LR48_Vigan34s001100</name>
</gene>
<dbReference type="GO" id="GO:0003723">
    <property type="term" value="F:RNA binding"/>
    <property type="evidence" value="ECO:0007669"/>
    <property type="project" value="TreeGrafter"/>
</dbReference>
<sequence>MVKKRKRSESGQVVAHPKQEDAAPKRPVRTLLGWKDKSQVTDEVEDNNVASPIFRNKEKVLVTCSRRISYSLRTEKPWICKKAKDLYLWMAKCPSGPFVKFLVSAGITGHSSQ</sequence>
<dbReference type="GO" id="GO:0000027">
    <property type="term" value="P:ribosomal large subunit assembly"/>
    <property type="evidence" value="ECO:0007669"/>
    <property type="project" value="TreeGrafter"/>
</dbReference>
<protein>
    <submittedName>
        <fullName evidence="4">Uncharacterized protein</fullName>
    </submittedName>
</protein>
<reference evidence="5" key="1">
    <citation type="journal article" date="2015" name="Proc. Natl. Acad. Sci. U.S.A.">
        <title>Genome sequencing of adzuki bean (Vigna angularis) provides insight into high starch and low fat accumulation and domestication.</title>
        <authorList>
            <person name="Yang K."/>
            <person name="Tian Z."/>
            <person name="Chen C."/>
            <person name="Luo L."/>
            <person name="Zhao B."/>
            <person name="Wang Z."/>
            <person name="Yu L."/>
            <person name="Li Y."/>
            <person name="Sun Y."/>
            <person name="Li W."/>
            <person name="Chen Y."/>
            <person name="Li Y."/>
            <person name="Zhang Y."/>
            <person name="Ai D."/>
            <person name="Zhao J."/>
            <person name="Shang C."/>
            <person name="Ma Y."/>
            <person name="Wu B."/>
            <person name="Wang M."/>
            <person name="Gao L."/>
            <person name="Sun D."/>
            <person name="Zhang P."/>
            <person name="Guo F."/>
            <person name="Wang W."/>
            <person name="Li Y."/>
            <person name="Wang J."/>
            <person name="Varshney R.K."/>
            <person name="Wang J."/>
            <person name="Ling H.Q."/>
            <person name="Wan P."/>
        </authorList>
    </citation>
    <scope>NUCLEOTIDE SEQUENCE</scope>
    <source>
        <strain evidence="5">cv. Jingnong 6</strain>
    </source>
</reference>
<name>A0A0L9T335_PHAAN</name>
<evidence type="ECO:0000256" key="3">
    <source>
        <dbReference type="SAM" id="MobiDB-lite"/>
    </source>
</evidence>
<dbReference type="GO" id="GO:0005730">
    <property type="term" value="C:nucleolus"/>
    <property type="evidence" value="ECO:0007669"/>
    <property type="project" value="UniProtKB-SubCell"/>
</dbReference>
<dbReference type="InterPro" id="IPR026532">
    <property type="entry name" value="BRX1"/>
</dbReference>
<dbReference type="EMBL" id="KQ258248">
    <property type="protein sequence ID" value="KOM24972.1"/>
    <property type="molecule type" value="Genomic_DNA"/>
</dbReference>
<keyword evidence="2" id="KW-0690">Ribosome biogenesis</keyword>
<dbReference type="STRING" id="3914.A0A0L9T335"/>
<dbReference type="OMA" id="WICKKAK"/>
<comment type="subcellular location">
    <subcellularLocation>
        <location evidence="1">Nucleus</location>
        <location evidence="1">Nucleolus</location>
    </subcellularLocation>
</comment>
<organism evidence="4 5">
    <name type="scientific">Phaseolus angularis</name>
    <name type="common">Azuki bean</name>
    <name type="synonym">Vigna angularis</name>
    <dbReference type="NCBI Taxonomy" id="3914"/>
    <lineage>
        <taxon>Eukaryota</taxon>
        <taxon>Viridiplantae</taxon>
        <taxon>Streptophyta</taxon>
        <taxon>Embryophyta</taxon>
        <taxon>Tracheophyta</taxon>
        <taxon>Spermatophyta</taxon>
        <taxon>Magnoliopsida</taxon>
        <taxon>eudicotyledons</taxon>
        <taxon>Gunneridae</taxon>
        <taxon>Pentapetalae</taxon>
        <taxon>rosids</taxon>
        <taxon>fabids</taxon>
        <taxon>Fabales</taxon>
        <taxon>Fabaceae</taxon>
        <taxon>Papilionoideae</taxon>
        <taxon>50 kb inversion clade</taxon>
        <taxon>NPAAA clade</taxon>
        <taxon>indigoferoid/millettioid clade</taxon>
        <taxon>Phaseoleae</taxon>
        <taxon>Vigna</taxon>
    </lineage>
</organism>
<dbReference type="PANTHER" id="PTHR13634">
    <property type="entry name" value="RIBOSOME BIOGENESIS PROTEIN BRIX"/>
    <property type="match status" value="1"/>
</dbReference>
<evidence type="ECO:0000313" key="4">
    <source>
        <dbReference type="EMBL" id="KOM24972.1"/>
    </source>
</evidence>
<feature type="region of interest" description="Disordered" evidence="3">
    <location>
        <begin position="1"/>
        <end position="28"/>
    </location>
</feature>
<dbReference type="PANTHER" id="PTHR13634:SF0">
    <property type="entry name" value="RIBOSOME BIOGENESIS PROTEIN BRX1 HOMOLOG"/>
    <property type="match status" value="1"/>
</dbReference>
<accession>A0A0L9T335</accession>
<dbReference type="Gramene" id="KOM24972">
    <property type="protein sequence ID" value="KOM24972"/>
    <property type="gene ID" value="LR48_Vigan34s001100"/>
</dbReference>
<proteinExistence type="predicted"/>
<dbReference type="Proteomes" id="UP000053144">
    <property type="component" value="Unassembled WGS sequence"/>
</dbReference>
<dbReference type="AlphaFoldDB" id="A0A0L9T335"/>
<evidence type="ECO:0000313" key="5">
    <source>
        <dbReference type="Proteomes" id="UP000053144"/>
    </source>
</evidence>
<evidence type="ECO:0000256" key="2">
    <source>
        <dbReference type="ARBA" id="ARBA00022517"/>
    </source>
</evidence>